<sequence length="251" mass="25559">MTCEDVRMSLGVYVLGALDAEEAAEVEAHLDGCPECAAELMELSGLPAMLARVSEEDITHAAAPPRAMLDRLVVVSARRSRWSRIMLGLAASLVVAALGGSAWLVSARGGVATSAPASTSDTAQAAAGSPAPPTANQSTKALDAPADAPAEAQAGGLEREGSNGGVRLSVRLVSESGGTRVVSWVRGVPAGTVCRLWAVGKDGTRSPAGSWEVPKGGYRGAYEASTELPLSQIQSLVLSTSDGRGLVTVPV</sequence>
<protein>
    <recommendedName>
        <fullName evidence="9">Putative zinc-finger domain-containing protein</fullName>
    </recommendedName>
</protein>
<evidence type="ECO:0000256" key="3">
    <source>
        <dbReference type="ARBA" id="ARBA00022989"/>
    </source>
</evidence>
<dbReference type="AlphaFoldDB" id="A0A8J3XWE2"/>
<name>A0A8J3XWE2_9ACTN</name>
<evidence type="ECO:0000256" key="5">
    <source>
        <dbReference type="ARBA" id="ARBA00023136"/>
    </source>
</evidence>
<evidence type="ECO:0000256" key="4">
    <source>
        <dbReference type="ARBA" id="ARBA00023015"/>
    </source>
</evidence>
<dbReference type="RefSeq" id="WP_203947643.1">
    <property type="nucleotide sequence ID" value="NZ_BOOR01000053.1"/>
</dbReference>
<keyword evidence="11" id="KW-1185">Reference proteome</keyword>
<feature type="compositionally biased region" description="Low complexity" evidence="7">
    <location>
        <begin position="141"/>
        <end position="156"/>
    </location>
</feature>
<dbReference type="GO" id="GO:0016020">
    <property type="term" value="C:membrane"/>
    <property type="evidence" value="ECO:0007669"/>
    <property type="project" value="UniProtKB-SubCell"/>
</dbReference>
<evidence type="ECO:0000256" key="6">
    <source>
        <dbReference type="ARBA" id="ARBA00023163"/>
    </source>
</evidence>
<dbReference type="EMBL" id="BOOR01000053">
    <property type="protein sequence ID" value="GII57517.1"/>
    <property type="molecule type" value="Genomic_DNA"/>
</dbReference>
<evidence type="ECO:0000259" key="9">
    <source>
        <dbReference type="Pfam" id="PF13490"/>
    </source>
</evidence>
<dbReference type="InterPro" id="IPR041916">
    <property type="entry name" value="Anti_sigma_zinc_sf"/>
</dbReference>
<accession>A0A8J3XWE2</accession>
<gene>
    <name evidence="10" type="ORF">Pth03_59060</name>
</gene>
<evidence type="ECO:0000256" key="8">
    <source>
        <dbReference type="SAM" id="Phobius"/>
    </source>
</evidence>
<feature type="region of interest" description="Disordered" evidence="7">
    <location>
        <begin position="121"/>
        <end position="162"/>
    </location>
</feature>
<dbReference type="GO" id="GO:0006417">
    <property type="term" value="P:regulation of translation"/>
    <property type="evidence" value="ECO:0007669"/>
    <property type="project" value="TreeGrafter"/>
</dbReference>
<comment type="subcellular location">
    <subcellularLocation>
        <location evidence="1">Membrane</location>
        <topology evidence="1">Single-pass membrane protein</topology>
    </subcellularLocation>
</comment>
<dbReference type="Pfam" id="PF13490">
    <property type="entry name" value="zf-HC2"/>
    <property type="match status" value="1"/>
</dbReference>
<proteinExistence type="predicted"/>
<evidence type="ECO:0000313" key="10">
    <source>
        <dbReference type="EMBL" id="GII57517.1"/>
    </source>
</evidence>
<keyword evidence="3 8" id="KW-1133">Transmembrane helix</keyword>
<dbReference type="InterPro" id="IPR027383">
    <property type="entry name" value="Znf_put"/>
</dbReference>
<dbReference type="Proteomes" id="UP000605992">
    <property type="component" value="Unassembled WGS sequence"/>
</dbReference>
<dbReference type="Gene3D" id="1.10.10.1320">
    <property type="entry name" value="Anti-sigma factor, zinc-finger domain"/>
    <property type="match status" value="1"/>
</dbReference>
<dbReference type="PANTHER" id="PTHR37461">
    <property type="entry name" value="ANTI-SIGMA-K FACTOR RSKA"/>
    <property type="match status" value="1"/>
</dbReference>
<keyword evidence="4" id="KW-0805">Transcription regulation</keyword>
<evidence type="ECO:0000256" key="2">
    <source>
        <dbReference type="ARBA" id="ARBA00022692"/>
    </source>
</evidence>
<dbReference type="PANTHER" id="PTHR37461:SF1">
    <property type="entry name" value="ANTI-SIGMA-K FACTOR RSKA"/>
    <property type="match status" value="1"/>
</dbReference>
<dbReference type="GO" id="GO:0016989">
    <property type="term" value="F:sigma factor antagonist activity"/>
    <property type="evidence" value="ECO:0007669"/>
    <property type="project" value="TreeGrafter"/>
</dbReference>
<evidence type="ECO:0000313" key="11">
    <source>
        <dbReference type="Proteomes" id="UP000605992"/>
    </source>
</evidence>
<keyword evidence="5 8" id="KW-0472">Membrane</keyword>
<organism evidence="10 11">
    <name type="scientific">Planotetraspora thailandica</name>
    <dbReference type="NCBI Taxonomy" id="487172"/>
    <lineage>
        <taxon>Bacteria</taxon>
        <taxon>Bacillati</taxon>
        <taxon>Actinomycetota</taxon>
        <taxon>Actinomycetes</taxon>
        <taxon>Streptosporangiales</taxon>
        <taxon>Streptosporangiaceae</taxon>
        <taxon>Planotetraspora</taxon>
    </lineage>
</organism>
<comment type="caution">
    <text evidence="10">The sequence shown here is derived from an EMBL/GenBank/DDBJ whole genome shotgun (WGS) entry which is preliminary data.</text>
</comment>
<feature type="domain" description="Putative zinc-finger" evidence="9">
    <location>
        <begin position="3"/>
        <end position="37"/>
    </location>
</feature>
<evidence type="ECO:0000256" key="7">
    <source>
        <dbReference type="SAM" id="MobiDB-lite"/>
    </source>
</evidence>
<reference evidence="10" key="1">
    <citation type="submission" date="2021-01" db="EMBL/GenBank/DDBJ databases">
        <title>Whole genome shotgun sequence of Planotetraspora thailandica NBRC 104271.</title>
        <authorList>
            <person name="Komaki H."/>
            <person name="Tamura T."/>
        </authorList>
    </citation>
    <scope>NUCLEOTIDE SEQUENCE</scope>
    <source>
        <strain evidence="10">NBRC 104271</strain>
    </source>
</reference>
<keyword evidence="2 8" id="KW-0812">Transmembrane</keyword>
<evidence type="ECO:0000256" key="1">
    <source>
        <dbReference type="ARBA" id="ARBA00004167"/>
    </source>
</evidence>
<dbReference type="InterPro" id="IPR051474">
    <property type="entry name" value="Anti-sigma-K/W_factor"/>
</dbReference>
<feature type="transmembrane region" description="Helical" evidence="8">
    <location>
        <begin position="85"/>
        <end position="105"/>
    </location>
</feature>
<keyword evidence="6" id="KW-0804">Transcription</keyword>